<accession>A0ABN8NPQ0</accession>
<reference evidence="2 3" key="1">
    <citation type="submission" date="2022-05" db="EMBL/GenBank/DDBJ databases">
        <authorList>
            <consortium name="Genoscope - CEA"/>
            <person name="William W."/>
        </authorList>
    </citation>
    <scope>NUCLEOTIDE SEQUENCE [LARGE SCALE GENOMIC DNA]</scope>
</reference>
<evidence type="ECO:0000256" key="1">
    <source>
        <dbReference type="SAM" id="SignalP"/>
    </source>
</evidence>
<dbReference type="Proteomes" id="UP001159405">
    <property type="component" value="Unassembled WGS sequence"/>
</dbReference>
<evidence type="ECO:0000313" key="3">
    <source>
        <dbReference type="Proteomes" id="UP001159405"/>
    </source>
</evidence>
<evidence type="ECO:0000313" key="2">
    <source>
        <dbReference type="EMBL" id="CAH3116229.1"/>
    </source>
</evidence>
<name>A0ABN8NPQ0_9CNID</name>
<keyword evidence="3" id="KW-1185">Reference proteome</keyword>
<gene>
    <name evidence="2" type="ORF">PLOB_00024289</name>
</gene>
<sequence>MERTLLMFLVVFTVLIVQSRGQIQSIGKCNLTFFTGGGQKCQRDMIMELKNNNMTNCSSEYGNETACLNNHVNTCVKDDPILNSLRGEISKLLVLLVYHCGNVNSNNVQGINQLILTTVQCNRGALNSIVNCWDDFRSAFEANKSDTSLCRKYADAKKNCVNIARQACDGICMYIPKDEYNPFCGNHMDPPGTSDLFDCIRTLGCSEKVVYEEAMKCDKLSSKDFAGSPQDCSTELRKNADCLRNNLNSKCPALNQKAQIFDDLEIYLRGILTSQRFFCSKAEVNTAMLHRSVQEIANCQPAFFTEAEKCAEPFRKTYTEASQKKSSGVCTAFAEAKKCLNKAHKDSCSFDEETLKAATFDDENPFCEDGKDPKQKSGAGGAGAIAAAVYLFSLYSFVSHLSSTTS</sequence>
<feature type="signal peptide" evidence="1">
    <location>
        <begin position="1"/>
        <end position="21"/>
    </location>
</feature>
<keyword evidence="1" id="KW-0732">Signal</keyword>
<proteinExistence type="predicted"/>
<organism evidence="2 3">
    <name type="scientific">Porites lobata</name>
    <dbReference type="NCBI Taxonomy" id="104759"/>
    <lineage>
        <taxon>Eukaryota</taxon>
        <taxon>Metazoa</taxon>
        <taxon>Cnidaria</taxon>
        <taxon>Anthozoa</taxon>
        <taxon>Hexacorallia</taxon>
        <taxon>Scleractinia</taxon>
        <taxon>Fungiina</taxon>
        <taxon>Poritidae</taxon>
        <taxon>Porites</taxon>
    </lineage>
</organism>
<feature type="chain" id="PRO_5045469728" evidence="1">
    <location>
        <begin position="22"/>
        <end position="406"/>
    </location>
</feature>
<protein>
    <submittedName>
        <fullName evidence="2">Uncharacterized protein</fullName>
    </submittedName>
</protein>
<comment type="caution">
    <text evidence="2">The sequence shown here is derived from an EMBL/GenBank/DDBJ whole genome shotgun (WGS) entry which is preliminary data.</text>
</comment>
<dbReference type="EMBL" id="CALNXK010000029">
    <property type="protein sequence ID" value="CAH3116229.1"/>
    <property type="molecule type" value="Genomic_DNA"/>
</dbReference>